<feature type="domain" description="Aminoglycoside phosphotransferase" evidence="1">
    <location>
        <begin position="518"/>
        <end position="722"/>
    </location>
</feature>
<gene>
    <name evidence="2" type="ORF">SIID45300_01351</name>
</gene>
<evidence type="ECO:0000259" key="1">
    <source>
        <dbReference type="Pfam" id="PF01636"/>
    </source>
</evidence>
<name>A0ABQ0C819_9PROT</name>
<dbReference type="Proteomes" id="UP001628193">
    <property type="component" value="Unassembled WGS sequence"/>
</dbReference>
<dbReference type="InterPro" id="IPR011009">
    <property type="entry name" value="Kinase-like_dom_sf"/>
</dbReference>
<reference evidence="2 3" key="2">
    <citation type="submission" date="2024-09" db="EMBL/GenBank/DDBJ databases">
        <title>Draft genome sequence of Candidatus Magnetaquicoccaceae bacterium FCR-1.</title>
        <authorList>
            <person name="Shimoshige H."/>
            <person name="Shimamura S."/>
            <person name="Taoka A."/>
            <person name="Kobayashi H."/>
            <person name="Maekawa T."/>
        </authorList>
    </citation>
    <scope>NUCLEOTIDE SEQUENCE [LARGE SCALE GENOMIC DNA]</scope>
    <source>
        <strain evidence="2 3">FCR-1</strain>
    </source>
</reference>
<organism evidence="2 3">
    <name type="scientific">Candidatus Magnetaquiglobus chichijimensis</name>
    <dbReference type="NCBI Taxonomy" id="3141448"/>
    <lineage>
        <taxon>Bacteria</taxon>
        <taxon>Pseudomonadati</taxon>
        <taxon>Pseudomonadota</taxon>
        <taxon>Magnetococcia</taxon>
        <taxon>Magnetococcales</taxon>
        <taxon>Candidatus Magnetaquicoccaceae</taxon>
        <taxon>Candidatus Magnetaquiglobus</taxon>
    </lineage>
</organism>
<dbReference type="Pfam" id="PF01636">
    <property type="entry name" value="APH"/>
    <property type="match status" value="1"/>
</dbReference>
<reference evidence="2 3" key="1">
    <citation type="submission" date="2024-05" db="EMBL/GenBank/DDBJ databases">
        <authorList>
            <consortium name="Candidatus Magnetaquicoccaceae bacterium FCR-1 genome sequencing consortium"/>
            <person name="Shimoshige H."/>
            <person name="Shimamura S."/>
            <person name="Taoka A."/>
            <person name="Kobayashi H."/>
            <person name="Maekawa T."/>
        </authorList>
    </citation>
    <scope>NUCLEOTIDE SEQUENCE [LARGE SCALE GENOMIC DNA]</scope>
    <source>
        <strain evidence="2 3">FCR-1</strain>
    </source>
</reference>
<sequence length="809" mass="91561">MGVIKKILYRGQILGKPRHRNLFLDMEENIHIHFRDLRIELSRNEFEEIGTIFNRQSAELMGIIQEKNYQDGKLANANQDDVRIWTESQLKHPVVYHPQRVSIEACSDGYHLHYRNYKILIDEADFRELHRQFKQLDPDSPCASSYTEVLELLEANELDFMLDSGNAPGERMSLLVAPHHMPKVRDIFKLIGFTREETPEGIFYSGEKLKVLARATRKEGGPDFRAMRGLDHGERLVAYLSRHGASLDPDRLNRIKCQVLDLYHALASGQPAQVNCDPQFWLFTPGSDRVIFPHDLNPQPDAAKVLYRNWSTLLARLEMNFVKPTKITFSAGEQAALQARVHETLRSEVSSRAAVERVYLMGSALRGDMGFYQAPFVHGTNAKLGSDVDILIEIHPDREEALPPNWQLINPESASSSCAVYHITQLPLAMDVSRWTTLHPRIPYVHHLVDAYIFFPSRGNPALKDAFLKKFGARLIHDRHKEAAPPSVGDLQALTDQVRARYGMPEALLETMKVSTENLLYRLFNGPRETILKLHKVSGNYHSHRIAEHTAYEAALIRGLVARGVPTADILPMLPGAEATISGHPALLFERIPGAPQSKPEYPLEPIGAALARIHQVQIDAPLPLDASFTFEDSCRMWLPYFATYRESPVLTPELKTAFEQLAPRIGPFLDEGYRTRLHDGCHVVHNHGDVTPKNVIITPDGTTCFFDFNNCYHGPRLLDLIDGGIEFSLADKYIHLADFGRFDQLVAHYVAASPLNEAERRTLPQWIDLLGVIKFIKEIRVFVEKPHEALRIKRALGLAGFLLARPPG</sequence>
<dbReference type="SUPFAM" id="SSF56112">
    <property type="entry name" value="Protein kinase-like (PK-like)"/>
    <property type="match status" value="1"/>
</dbReference>
<dbReference type="EMBL" id="BAAFGK010000004">
    <property type="protein sequence ID" value="GAB0057031.1"/>
    <property type="molecule type" value="Genomic_DNA"/>
</dbReference>
<protein>
    <recommendedName>
        <fullName evidence="1">Aminoglycoside phosphotransferase domain-containing protein</fullName>
    </recommendedName>
</protein>
<dbReference type="InterPro" id="IPR002575">
    <property type="entry name" value="Aminoglycoside_PTrfase"/>
</dbReference>
<accession>A0ABQ0C819</accession>
<keyword evidence="3" id="KW-1185">Reference proteome</keyword>
<proteinExistence type="predicted"/>
<dbReference type="Gene3D" id="3.90.1200.10">
    <property type="match status" value="1"/>
</dbReference>
<evidence type="ECO:0000313" key="3">
    <source>
        <dbReference type="Proteomes" id="UP001628193"/>
    </source>
</evidence>
<comment type="caution">
    <text evidence="2">The sequence shown here is derived from an EMBL/GenBank/DDBJ whole genome shotgun (WGS) entry which is preliminary data.</text>
</comment>
<dbReference type="RefSeq" id="WP_420904742.1">
    <property type="nucleotide sequence ID" value="NZ_BAAFGK010000004.1"/>
</dbReference>
<evidence type="ECO:0000313" key="2">
    <source>
        <dbReference type="EMBL" id="GAB0057031.1"/>
    </source>
</evidence>